<dbReference type="Pfam" id="PF03924">
    <property type="entry name" value="CHASE"/>
    <property type="match status" value="1"/>
</dbReference>
<evidence type="ECO:0000259" key="7">
    <source>
        <dbReference type="PROSITE" id="PS50883"/>
    </source>
</evidence>
<gene>
    <name evidence="9" type="ORF">ACFPTN_17605</name>
</gene>
<feature type="domain" description="GGDEF" evidence="8">
    <location>
        <begin position="700"/>
        <end position="833"/>
    </location>
</feature>
<dbReference type="CDD" id="cd01948">
    <property type="entry name" value="EAL"/>
    <property type="match status" value="1"/>
</dbReference>
<dbReference type="Proteomes" id="UP001595974">
    <property type="component" value="Unassembled WGS sequence"/>
</dbReference>
<dbReference type="InterPro" id="IPR000160">
    <property type="entry name" value="GGDEF_dom"/>
</dbReference>
<dbReference type="Pfam" id="PF08448">
    <property type="entry name" value="PAS_4"/>
    <property type="match status" value="1"/>
</dbReference>
<dbReference type="CDD" id="cd01949">
    <property type="entry name" value="GGDEF"/>
    <property type="match status" value="1"/>
</dbReference>
<dbReference type="Gene3D" id="3.30.450.20">
    <property type="entry name" value="PAS domain"/>
    <property type="match status" value="1"/>
</dbReference>
<keyword evidence="3 5" id="KW-1133">Transmembrane helix</keyword>
<organism evidence="9 10">
    <name type="scientific">Thauera sinica</name>
    <dbReference type="NCBI Taxonomy" id="2665146"/>
    <lineage>
        <taxon>Bacteria</taxon>
        <taxon>Pseudomonadati</taxon>
        <taxon>Pseudomonadota</taxon>
        <taxon>Betaproteobacteria</taxon>
        <taxon>Rhodocyclales</taxon>
        <taxon>Zoogloeaceae</taxon>
        <taxon>Thauera</taxon>
    </lineage>
</organism>
<dbReference type="Gene3D" id="3.30.70.270">
    <property type="match status" value="1"/>
</dbReference>
<dbReference type="PANTHER" id="PTHR44757:SF2">
    <property type="entry name" value="BIOFILM ARCHITECTURE MAINTENANCE PROTEIN MBAA"/>
    <property type="match status" value="1"/>
</dbReference>
<dbReference type="SMART" id="SM00052">
    <property type="entry name" value="EAL"/>
    <property type="match status" value="1"/>
</dbReference>
<dbReference type="SUPFAM" id="SSF141868">
    <property type="entry name" value="EAL domain-like"/>
    <property type="match status" value="1"/>
</dbReference>
<dbReference type="InterPro" id="IPR035919">
    <property type="entry name" value="EAL_sf"/>
</dbReference>
<dbReference type="RefSeq" id="WP_096449608.1">
    <property type="nucleotide sequence ID" value="NZ_JBHSOG010000092.1"/>
</dbReference>
<dbReference type="SUPFAM" id="SSF55073">
    <property type="entry name" value="Nucleotide cyclase"/>
    <property type="match status" value="1"/>
</dbReference>
<dbReference type="Gene3D" id="3.20.20.450">
    <property type="entry name" value="EAL domain"/>
    <property type="match status" value="1"/>
</dbReference>
<dbReference type="NCBIfam" id="TIGR00254">
    <property type="entry name" value="GGDEF"/>
    <property type="match status" value="1"/>
</dbReference>
<feature type="domain" description="CHASE" evidence="6">
    <location>
        <begin position="77"/>
        <end position="300"/>
    </location>
</feature>
<dbReference type="SMART" id="SM00065">
    <property type="entry name" value="GAF"/>
    <property type="match status" value="1"/>
</dbReference>
<dbReference type="InterPro" id="IPR001633">
    <property type="entry name" value="EAL_dom"/>
</dbReference>
<evidence type="ECO:0000259" key="6">
    <source>
        <dbReference type="PROSITE" id="PS50839"/>
    </source>
</evidence>
<dbReference type="Pfam" id="PF00563">
    <property type="entry name" value="EAL"/>
    <property type="match status" value="1"/>
</dbReference>
<feature type="domain" description="EAL" evidence="7">
    <location>
        <begin position="842"/>
        <end position="1096"/>
    </location>
</feature>
<dbReference type="PROSITE" id="PS50883">
    <property type="entry name" value="EAL"/>
    <property type="match status" value="1"/>
</dbReference>
<dbReference type="InterPro" id="IPR029787">
    <property type="entry name" value="Nucleotide_cyclase"/>
</dbReference>
<evidence type="ECO:0000256" key="5">
    <source>
        <dbReference type="SAM" id="Phobius"/>
    </source>
</evidence>
<evidence type="ECO:0000256" key="1">
    <source>
        <dbReference type="ARBA" id="ARBA00004370"/>
    </source>
</evidence>
<dbReference type="SMART" id="SM00267">
    <property type="entry name" value="GGDEF"/>
    <property type="match status" value="1"/>
</dbReference>
<comment type="subcellular location">
    <subcellularLocation>
        <location evidence="1">Membrane</location>
    </subcellularLocation>
</comment>
<keyword evidence="4 5" id="KW-0472">Membrane</keyword>
<evidence type="ECO:0000313" key="9">
    <source>
        <dbReference type="EMBL" id="MFC5771199.1"/>
    </source>
</evidence>
<feature type="transmembrane region" description="Helical" evidence="5">
    <location>
        <begin position="12"/>
        <end position="30"/>
    </location>
</feature>
<dbReference type="Pfam" id="PF13185">
    <property type="entry name" value="GAF_2"/>
    <property type="match status" value="1"/>
</dbReference>
<dbReference type="InterPro" id="IPR035965">
    <property type="entry name" value="PAS-like_dom_sf"/>
</dbReference>
<evidence type="ECO:0000256" key="3">
    <source>
        <dbReference type="ARBA" id="ARBA00022989"/>
    </source>
</evidence>
<dbReference type="PROSITE" id="PS50887">
    <property type="entry name" value="GGDEF"/>
    <property type="match status" value="1"/>
</dbReference>
<accession>A0ABW1AVN6</accession>
<reference evidence="10" key="1">
    <citation type="journal article" date="2019" name="Int. J. Syst. Evol. Microbiol.">
        <title>The Global Catalogue of Microorganisms (GCM) 10K type strain sequencing project: providing services to taxonomists for standard genome sequencing and annotation.</title>
        <authorList>
            <consortium name="The Broad Institute Genomics Platform"/>
            <consortium name="The Broad Institute Genome Sequencing Center for Infectious Disease"/>
            <person name="Wu L."/>
            <person name="Ma J."/>
        </authorList>
    </citation>
    <scope>NUCLEOTIDE SEQUENCE [LARGE SCALE GENOMIC DNA]</scope>
    <source>
        <strain evidence="10">SHR3</strain>
    </source>
</reference>
<protein>
    <submittedName>
        <fullName evidence="9">EAL domain-containing protein</fullName>
    </submittedName>
</protein>
<evidence type="ECO:0000313" key="10">
    <source>
        <dbReference type="Proteomes" id="UP001595974"/>
    </source>
</evidence>
<dbReference type="EMBL" id="JBHSOG010000092">
    <property type="protein sequence ID" value="MFC5771199.1"/>
    <property type="molecule type" value="Genomic_DNA"/>
</dbReference>
<dbReference type="Gene3D" id="3.30.450.40">
    <property type="match status" value="1"/>
</dbReference>
<dbReference type="SUPFAM" id="SSF55781">
    <property type="entry name" value="GAF domain-like"/>
    <property type="match status" value="1"/>
</dbReference>
<dbReference type="InterPro" id="IPR052155">
    <property type="entry name" value="Biofilm_reg_signaling"/>
</dbReference>
<dbReference type="PANTHER" id="PTHR44757">
    <property type="entry name" value="DIGUANYLATE CYCLASE DGCP"/>
    <property type="match status" value="1"/>
</dbReference>
<dbReference type="InterPro" id="IPR003018">
    <property type="entry name" value="GAF"/>
</dbReference>
<dbReference type="InterPro" id="IPR013656">
    <property type="entry name" value="PAS_4"/>
</dbReference>
<evidence type="ECO:0000256" key="4">
    <source>
        <dbReference type="ARBA" id="ARBA00023136"/>
    </source>
</evidence>
<dbReference type="Gene3D" id="3.30.450.350">
    <property type="entry name" value="CHASE domain"/>
    <property type="match status" value="1"/>
</dbReference>
<keyword evidence="10" id="KW-1185">Reference proteome</keyword>
<dbReference type="PROSITE" id="PS50839">
    <property type="entry name" value="CHASE"/>
    <property type="match status" value="1"/>
</dbReference>
<sequence>MTMPSSPSRFRKLLIPVLIFMSGVAITWFVQDALREHAKATLREEFSFRVDELVGNIRGRLASYEEVLWGTAGLFAASHVVERGGFRAYVRMLKLESTYPGIQGVGFAQWMAAEDKADHVQAVRAEGFPDYDLRPPGEREWYSSILYLEPFDWRNQRAFGYDMYTEAVRRTAMERARDEGGTTISGRVRLMQETERDVQSGFLMYLPLYRPGMSVDTVDGRRAALLGWVYAPFRMDDLMSGILGSHFGETGAGLGLEIYDGRGTGRDALMFESAGAADGARARYRIERPIEIFGHPWTVVAYPLPAFDARLRTDAADLILTLGVLGSAPLAWVAWLTLTARARALAMAGRMTDELRRSEAKQTALFENMGSALAVFRASADGRDFYFRAFNRAAERIDRIPRGEVLGRRLQDVFAGVAGSGLLDMMRRVWLSGTPEACPVSFYADERVSGWRERFVYKLPDGDIVVTFGDVTARKEAQLVQEKLNRALRLLSDCNTALVHADDEYRLLVEVCRLIVERGGYLMAWVGYVDAGAGKTVRPIAQSGHEAGYLDDIHVTWDESQHGRGPVGTAIRTGRTAVIQNVLTDPQMAPWREAALERGYQAALALPLICEGTTLGALTLYSRDAHAFNPDEVGLLEEMASDLAFGIVTLRTRAEHAAAKEKVAFLASYDTLTGLPNRLLLRDRFEHAALIADKEQGGYGLLAMMYLDLDNFQHVNEGLGHDVGDRLLVGAVEYLRRCVPETDTIARLSGDEFVVLLSGGRDLAGIAAVANAIRDAFAEPLAVDGHLLTTSFSIGISVFPHDGRDFDTLLKRADTAVHSAKESGRNTFRFYTREMNADVVERMRLTGMFPGALRNREFVLHYQPQVHAATGRIVGVEALLRWQHPAEGLISPGRFIPMAEQSGHIVAIGEWVILEACRQGRAWLERGGAPLVIAVNLSALQFKRGDVLETVTAALRDSGLPPHCLELELTESILLQDVDTTMKTLHALKALGVKLSIDDFGTGYSSLAYLKRLAVDKLKIDQSFVRDMLTDADGASIVKAIIQLGHTLQLTVIAEGVETEAQLAFLGGSGCDEVQGYLFSRPVPAAACGDLLAAGLPKRA</sequence>
<dbReference type="Pfam" id="PF00990">
    <property type="entry name" value="GGDEF"/>
    <property type="match status" value="1"/>
</dbReference>
<name>A0ABW1AVN6_9RHOO</name>
<dbReference type="InterPro" id="IPR043128">
    <property type="entry name" value="Rev_trsase/Diguanyl_cyclase"/>
</dbReference>
<dbReference type="SMART" id="SM01079">
    <property type="entry name" value="CHASE"/>
    <property type="match status" value="1"/>
</dbReference>
<evidence type="ECO:0000259" key="8">
    <source>
        <dbReference type="PROSITE" id="PS50887"/>
    </source>
</evidence>
<dbReference type="InterPro" id="IPR042240">
    <property type="entry name" value="CHASE_sf"/>
</dbReference>
<keyword evidence="2 5" id="KW-0812">Transmembrane</keyword>
<dbReference type="InterPro" id="IPR006189">
    <property type="entry name" value="CHASE_dom"/>
</dbReference>
<evidence type="ECO:0000256" key="2">
    <source>
        <dbReference type="ARBA" id="ARBA00022692"/>
    </source>
</evidence>
<dbReference type="InterPro" id="IPR029016">
    <property type="entry name" value="GAF-like_dom_sf"/>
</dbReference>
<proteinExistence type="predicted"/>
<dbReference type="SUPFAM" id="SSF55785">
    <property type="entry name" value="PYP-like sensor domain (PAS domain)"/>
    <property type="match status" value="1"/>
</dbReference>
<comment type="caution">
    <text evidence="9">The sequence shown here is derived from an EMBL/GenBank/DDBJ whole genome shotgun (WGS) entry which is preliminary data.</text>
</comment>